<proteinExistence type="predicted"/>
<dbReference type="EMBL" id="AMLP01000274">
    <property type="protein sequence ID" value="ELS50549.1"/>
    <property type="molecule type" value="Genomic_DNA"/>
</dbReference>
<comment type="caution">
    <text evidence="1">The sequence shown here is derived from an EMBL/GenBank/DDBJ whole genome shotgun (WGS) entry which is preliminary data.</text>
</comment>
<evidence type="ECO:0000313" key="2">
    <source>
        <dbReference type="Proteomes" id="UP000011205"/>
    </source>
</evidence>
<accession>L8P311</accession>
<dbReference type="AlphaFoldDB" id="L8P311"/>
<evidence type="ECO:0000313" key="1">
    <source>
        <dbReference type="EMBL" id="ELS50549.1"/>
    </source>
</evidence>
<dbReference type="PATRIC" id="fig|1160705.3.peg.8423"/>
<sequence>MTSRNGRKVGNLYLGGTLRFNDIVVDKAGTYLIKVAYVSGTGYAPDIDRIDVPRSS</sequence>
<protein>
    <submittedName>
        <fullName evidence="1">Putative Melibiase</fullName>
    </submittedName>
</protein>
<dbReference type="Proteomes" id="UP000011205">
    <property type="component" value="Unassembled WGS sequence"/>
</dbReference>
<gene>
    <name evidence="1" type="ORF">STVIR_8523</name>
</gene>
<reference evidence="1 2" key="1">
    <citation type="journal article" date="2013" name="Genome Announc.">
        <title>Draft Genome Sequence of Streptomyces viridochromogenes Strain Tu57, Producer of Avilamycin.</title>
        <authorList>
            <person name="Gruning B.A."/>
            <person name="Erxleben A."/>
            <person name="Hahnlein A."/>
            <person name="Gunther S."/>
        </authorList>
    </citation>
    <scope>NUCLEOTIDE SEQUENCE [LARGE SCALE GENOMIC DNA]</scope>
    <source>
        <strain evidence="1 2">Tue57</strain>
    </source>
</reference>
<name>L8P311_STRVR</name>
<dbReference type="RefSeq" id="WP_004003985.1">
    <property type="nucleotide sequence ID" value="NZ_AMLP01000274.1"/>
</dbReference>
<organism evidence="1 2">
    <name type="scientific">Streptomyces viridochromogenes Tue57</name>
    <dbReference type="NCBI Taxonomy" id="1160705"/>
    <lineage>
        <taxon>Bacteria</taxon>
        <taxon>Bacillati</taxon>
        <taxon>Actinomycetota</taxon>
        <taxon>Actinomycetes</taxon>
        <taxon>Kitasatosporales</taxon>
        <taxon>Streptomycetaceae</taxon>
        <taxon>Streptomyces</taxon>
    </lineage>
</organism>